<keyword evidence="2 4" id="KW-0863">Zinc-finger</keyword>
<feature type="region of interest" description="Disordered" evidence="5">
    <location>
        <begin position="125"/>
        <end position="144"/>
    </location>
</feature>
<feature type="compositionally biased region" description="Basic and acidic residues" evidence="5">
    <location>
        <begin position="1355"/>
        <end position="1386"/>
    </location>
</feature>
<evidence type="ECO:0000256" key="5">
    <source>
        <dbReference type="SAM" id="MobiDB-lite"/>
    </source>
</evidence>
<keyword evidence="8" id="KW-1185">Reference proteome</keyword>
<dbReference type="EMBL" id="KL660856">
    <property type="protein sequence ID" value="KFA61372.1"/>
    <property type="molecule type" value="Genomic_DNA"/>
</dbReference>
<feature type="region of interest" description="Disordered" evidence="5">
    <location>
        <begin position="1"/>
        <end position="94"/>
    </location>
</feature>
<dbReference type="SUPFAM" id="SSF90229">
    <property type="entry name" value="CCCH zinc finger"/>
    <property type="match status" value="1"/>
</dbReference>
<evidence type="ECO:0000259" key="6">
    <source>
        <dbReference type="PROSITE" id="PS50103"/>
    </source>
</evidence>
<feature type="compositionally biased region" description="Pro residues" evidence="5">
    <location>
        <begin position="257"/>
        <end position="272"/>
    </location>
</feature>
<accession>A0A084QBN7</accession>
<feature type="compositionally biased region" description="Low complexity" evidence="5">
    <location>
        <begin position="1306"/>
        <end position="1318"/>
    </location>
</feature>
<feature type="compositionally biased region" description="Polar residues" evidence="5">
    <location>
        <begin position="217"/>
        <end position="231"/>
    </location>
</feature>
<feature type="compositionally biased region" description="Pro residues" evidence="5">
    <location>
        <begin position="1031"/>
        <end position="1040"/>
    </location>
</feature>
<proteinExistence type="predicted"/>
<feature type="compositionally biased region" description="Low complexity" evidence="5">
    <location>
        <begin position="808"/>
        <end position="819"/>
    </location>
</feature>
<dbReference type="HOGENOM" id="CLU_004647_0_0_1"/>
<feature type="compositionally biased region" description="Low complexity" evidence="5">
    <location>
        <begin position="236"/>
        <end position="253"/>
    </location>
</feature>
<feature type="compositionally biased region" description="Basic residues" evidence="5">
    <location>
        <begin position="901"/>
        <end position="913"/>
    </location>
</feature>
<evidence type="ECO:0000313" key="7">
    <source>
        <dbReference type="EMBL" id="KFA61372.1"/>
    </source>
</evidence>
<dbReference type="OMA" id="DVPYQPW"/>
<gene>
    <name evidence="7" type="ORF">S40285_03574</name>
</gene>
<feature type="compositionally biased region" description="Low complexity" evidence="5">
    <location>
        <begin position="778"/>
        <end position="789"/>
    </location>
</feature>
<dbReference type="PROSITE" id="PS50103">
    <property type="entry name" value="ZF_C3H1"/>
    <property type="match status" value="1"/>
</dbReference>
<feature type="compositionally biased region" description="Basic and acidic residues" evidence="5">
    <location>
        <begin position="820"/>
        <end position="830"/>
    </location>
</feature>
<dbReference type="GO" id="GO:0008270">
    <property type="term" value="F:zinc ion binding"/>
    <property type="evidence" value="ECO:0007669"/>
    <property type="project" value="UniProtKB-KW"/>
</dbReference>
<dbReference type="STRING" id="1283841.A0A084QBN7"/>
<feature type="region of interest" description="Disordered" evidence="5">
    <location>
        <begin position="711"/>
        <end position="860"/>
    </location>
</feature>
<feature type="compositionally biased region" description="Basic and acidic residues" evidence="5">
    <location>
        <begin position="744"/>
        <end position="754"/>
    </location>
</feature>
<dbReference type="InterPro" id="IPR041367">
    <property type="entry name" value="Znf-CCCH_4"/>
</dbReference>
<feature type="region of interest" description="Disordered" evidence="5">
    <location>
        <begin position="878"/>
        <end position="914"/>
    </location>
</feature>
<dbReference type="InParanoid" id="A0A084QBN7"/>
<feature type="compositionally biased region" description="Polar residues" evidence="5">
    <location>
        <begin position="1"/>
        <end position="19"/>
    </location>
</feature>
<name>A0A084QBN7_STAC4</name>
<feature type="region of interest" description="Disordered" evidence="5">
    <location>
        <begin position="1306"/>
        <end position="1330"/>
    </location>
</feature>
<feature type="region of interest" description="Disordered" evidence="5">
    <location>
        <begin position="1342"/>
        <end position="1402"/>
    </location>
</feature>
<dbReference type="OrthoDB" id="4347at2759"/>
<protein>
    <recommendedName>
        <fullName evidence="6">C3H1-type domain-containing protein</fullName>
    </recommendedName>
</protein>
<evidence type="ECO:0000256" key="4">
    <source>
        <dbReference type="PROSITE-ProRule" id="PRU00723"/>
    </source>
</evidence>
<dbReference type="InterPro" id="IPR036855">
    <property type="entry name" value="Znf_CCCH_sf"/>
</dbReference>
<feature type="compositionally biased region" description="Polar residues" evidence="5">
    <location>
        <begin position="46"/>
        <end position="79"/>
    </location>
</feature>
<feature type="region of interest" description="Disordered" evidence="5">
    <location>
        <begin position="1028"/>
        <end position="1056"/>
    </location>
</feature>
<evidence type="ECO:0000313" key="8">
    <source>
        <dbReference type="Proteomes" id="UP000028524"/>
    </source>
</evidence>
<feature type="zinc finger region" description="C3H1-type" evidence="4">
    <location>
        <begin position="1404"/>
        <end position="1429"/>
    </location>
</feature>
<evidence type="ECO:0000256" key="2">
    <source>
        <dbReference type="ARBA" id="ARBA00022771"/>
    </source>
</evidence>
<feature type="compositionally biased region" description="Basic and acidic residues" evidence="5">
    <location>
        <begin position="885"/>
        <end position="900"/>
    </location>
</feature>
<feature type="compositionally biased region" description="Polar residues" evidence="5">
    <location>
        <begin position="1319"/>
        <end position="1330"/>
    </location>
</feature>
<keyword evidence="3 4" id="KW-0862">Zinc</keyword>
<dbReference type="InterPro" id="IPR000571">
    <property type="entry name" value="Znf_CCCH"/>
</dbReference>
<reference evidence="7 8" key="1">
    <citation type="journal article" date="2014" name="BMC Genomics">
        <title>Comparative genome sequencing reveals chemotype-specific gene clusters in the toxigenic black mold Stachybotrys.</title>
        <authorList>
            <person name="Semeiks J."/>
            <person name="Borek D."/>
            <person name="Otwinowski Z."/>
            <person name="Grishin N.V."/>
        </authorList>
    </citation>
    <scope>NUCLEOTIDE SEQUENCE [LARGE SCALE GENOMIC DNA]</scope>
    <source>
        <strain evidence="7 8">IBT 40285</strain>
    </source>
</reference>
<keyword evidence="1 4" id="KW-0479">Metal-binding</keyword>
<evidence type="ECO:0000256" key="3">
    <source>
        <dbReference type="ARBA" id="ARBA00022833"/>
    </source>
</evidence>
<dbReference type="Proteomes" id="UP000028524">
    <property type="component" value="Unassembled WGS sequence"/>
</dbReference>
<feature type="compositionally biased region" description="Basic and acidic residues" evidence="5">
    <location>
        <begin position="937"/>
        <end position="951"/>
    </location>
</feature>
<feature type="compositionally biased region" description="Low complexity" evidence="5">
    <location>
        <begin position="281"/>
        <end position="295"/>
    </location>
</feature>
<evidence type="ECO:0000256" key="1">
    <source>
        <dbReference type="ARBA" id="ARBA00022723"/>
    </source>
</evidence>
<feature type="compositionally biased region" description="Pro residues" evidence="5">
    <location>
        <begin position="797"/>
        <end position="807"/>
    </location>
</feature>
<feature type="region of interest" description="Disordered" evidence="5">
    <location>
        <begin position="926"/>
        <end position="994"/>
    </location>
</feature>
<sequence length="1429" mass="156178">MQSWPEPGQNGTDGHNSWQAEYGFAHSNGHFDPNQAWPQPMVDQTAAYSQDGTPSNYYDPSQHQNNAFLSGNLHGNPTGQDGFHHGQDPLSLGQQYSQTGQDVIDPAFHNLHQEMFAQPGKLDIGERIGHLPQGQAHPHGHSQAFPQQNEYSFAQHNGQGFEPPVTQYPQAQLLQQTRQQSHTPVQQFEDLRNTFSPQGQGFSRPPQPSPVQHQQPYNRNQPYPAQVSGQANRFDAASPAAYQQQAYAQPSQSFVSPKPPIYTQPATAPPPQAANLSAHVQPQPGQPNTQQPIPQAQQHFIPIDAAPSTTESTPTEPSPKKRKRTVTKSSAEIASASSVADPVLAYADSPVDPGAKRAEDIDSFETPIPSAEEANLLAQFSKRSKALQARYPAIKGLPYLLYDGSIKLPAPKSYDKLAPLIALPPRSNKPMVPELGYPLPCELQGKFSSQYRPAVDKGGLDERRIEAKASLDDFDRSMAVLGKRRPKYTEYPHAFKEQLKSDEAAKNKLGKKVKKELEEGQRTKPVRAVTRPIDPPEAAAWDAIGIVHLDDSTPRTSALIASRVQQAGDLVIKLRGESNRAKLDLDQAIKDKKGDAETAALKGDAEQKKEALYRALDAFVEHADDAVLDNLGGNQKLILSLINILISSIKTTDFSGKLPKIVLELFTHFRMTKKIADTTNFDTVRKKFADKGDKEVKELIQEIAAKIKKLNRTTESEGYSGTSAAGRAKAGTTKLATDTASAKRGREEEADTRTVKKIAMEPGSSSLSKKLAQPKIQPPMAKTATPKTTLSSILPGKPRPITKPAPKPEVAAESAPVVAADEKVKAELKKSGVKAEPGKPSLDKVEGSSAVKNLAPSTSSALSGIASLLDSINAPKAESPSAALKEVKGSDPLETPEQRSKRLRKEARRKLRVSWKPENELVQVKIFQKDDEEDEGREGNMTRDAADDRSEGMVLKQRANVDEDEEDEEIPYQPWAGPASTDFSGLPEETRKKNYITRGGHVTFSTEEQKRIADREQRELMVIYTDLADIPPSPKSPPPETATAEAETRIGTLPTEGASLQEIHLRWRDEQQMGVDGALYAALQRLAAKSAPSNQLDTIFGRLKGTPAATSSALPASQPAPVMPAPVRGNSPLVGGSGPAGQSLVILQSEKIKTWRDTSQLVLGSTRARNHVDPEVQHAEAAVADVSRKLAGKPYPASAPPEWMMDDEERVREWWLGYNKEMAAKQKKLEEEQARAAALAASNNTAQGNAQDWAAYYAQQQAYMAYIQQMNGAQQQPAQTAAATAMTNGQSIPDNQLQSILAAINQSSQAPQPSEQQAMNPLSYLNPNDPSYQQVMMLRAMSQTHQPGPSTSPSHEQDRDRDWDRDRSDGNYHAGRGEHYKDGKDGGRKKKGTLPPHKPANKALIGTKACTFWQQGKCARGDKCTFRHD</sequence>
<feature type="compositionally biased region" description="Polar residues" evidence="5">
    <location>
        <begin position="1342"/>
        <end position="1354"/>
    </location>
</feature>
<feature type="region of interest" description="Disordered" evidence="5">
    <location>
        <begin position="194"/>
        <end position="335"/>
    </location>
</feature>
<organism evidence="7 8">
    <name type="scientific">Stachybotrys chlorohalonatus (strain IBT 40285)</name>
    <dbReference type="NCBI Taxonomy" id="1283841"/>
    <lineage>
        <taxon>Eukaryota</taxon>
        <taxon>Fungi</taxon>
        <taxon>Dikarya</taxon>
        <taxon>Ascomycota</taxon>
        <taxon>Pezizomycotina</taxon>
        <taxon>Sordariomycetes</taxon>
        <taxon>Hypocreomycetidae</taxon>
        <taxon>Hypocreales</taxon>
        <taxon>Stachybotryaceae</taxon>
        <taxon>Stachybotrys</taxon>
    </lineage>
</organism>
<feature type="domain" description="C3H1-type" evidence="6">
    <location>
        <begin position="1404"/>
        <end position="1429"/>
    </location>
</feature>
<dbReference type="Pfam" id="PF18044">
    <property type="entry name" value="zf-CCCH_4"/>
    <property type="match status" value="1"/>
</dbReference>